<feature type="region of interest" description="Disordered" evidence="1">
    <location>
        <begin position="25"/>
        <end position="75"/>
    </location>
</feature>
<name>A0ABX7Y411_9ACTN</name>
<organism evidence="3 4">
    <name type="scientific">Arachnia rubra</name>
    <dbReference type="NCBI Taxonomy" id="1547448"/>
    <lineage>
        <taxon>Bacteria</taxon>
        <taxon>Bacillati</taxon>
        <taxon>Actinomycetota</taxon>
        <taxon>Actinomycetes</taxon>
        <taxon>Propionibacteriales</taxon>
        <taxon>Propionibacteriaceae</taxon>
        <taxon>Arachnia</taxon>
    </lineage>
</organism>
<evidence type="ECO:0000259" key="2">
    <source>
        <dbReference type="SMART" id="SM00900"/>
    </source>
</evidence>
<sequence length="151" mass="14584">MKTGSTILTVLAAAGVLGAGYAIGMSGQSPASESSPGSPAGSGGGSATTSSPTSGTVKPGVSGTFTGATTPHEHGSVTVTVTLAEGAITNASATYEAVGDRSRGYAESAIPLLNQEVVQANGAAVDTVSGATYTTEAYLTSLQSALDQARA</sequence>
<gene>
    <name evidence="3" type="ORF">J5A65_11985</name>
</gene>
<proteinExistence type="predicted"/>
<dbReference type="SMART" id="SM00900">
    <property type="entry name" value="FMN_bind"/>
    <property type="match status" value="1"/>
</dbReference>
<reference evidence="3 4" key="1">
    <citation type="submission" date="2021-03" db="EMBL/GenBank/DDBJ databases">
        <title>Human Oral Microbial Genomes.</title>
        <authorList>
            <person name="Johnston C.D."/>
            <person name="Chen T."/>
            <person name="Dewhirst F.E."/>
        </authorList>
    </citation>
    <scope>NUCLEOTIDE SEQUENCE [LARGE SCALE GENOMIC DNA]</scope>
    <source>
        <strain evidence="3 4">DSMZ 100122</strain>
    </source>
</reference>
<dbReference type="EMBL" id="CP072384">
    <property type="protein sequence ID" value="QUC07638.1"/>
    <property type="molecule type" value="Genomic_DNA"/>
</dbReference>
<evidence type="ECO:0000256" key="1">
    <source>
        <dbReference type="SAM" id="MobiDB-lite"/>
    </source>
</evidence>
<dbReference type="Gene3D" id="3.90.1010.20">
    <property type="match status" value="1"/>
</dbReference>
<evidence type="ECO:0000313" key="4">
    <source>
        <dbReference type="Proteomes" id="UP000678513"/>
    </source>
</evidence>
<dbReference type="Proteomes" id="UP000678513">
    <property type="component" value="Chromosome"/>
</dbReference>
<dbReference type="Pfam" id="PF04205">
    <property type="entry name" value="FMN_bind"/>
    <property type="match status" value="1"/>
</dbReference>
<feature type="domain" description="FMN-binding" evidence="2">
    <location>
        <begin position="73"/>
        <end position="149"/>
    </location>
</feature>
<evidence type="ECO:0000313" key="3">
    <source>
        <dbReference type="EMBL" id="QUC07638.1"/>
    </source>
</evidence>
<feature type="compositionally biased region" description="Low complexity" evidence="1">
    <location>
        <begin position="25"/>
        <end position="39"/>
    </location>
</feature>
<keyword evidence="4" id="KW-1185">Reference proteome</keyword>
<feature type="compositionally biased region" description="Low complexity" evidence="1">
    <location>
        <begin position="47"/>
        <end position="56"/>
    </location>
</feature>
<dbReference type="InterPro" id="IPR007329">
    <property type="entry name" value="FMN-bd"/>
</dbReference>
<accession>A0ABX7Y411</accession>
<dbReference type="RefSeq" id="WP_212322269.1">
    <property type="nucleotide sequence ID" value="NZ_AP024463.1"/>
</dbReference>
<protein>
    <submittedName>
        <fullName evidence="3">FMN-binding protein</fullName>
    </submittedName>
</protein>